<name>A0A9P8ZZE9_9PEZI</name>
<reference evidence="1" key="1">
    <citation type="journal article" date="2021" name="Nat. Commun.">
        <title>Genetic determinants of endophytism in the Arabidopsis root mycobiome.</title>
        <authorList>
            <person name="Mesny F."/>
            <person name="Miyauchi S."/>
            <person name="Thiergart T."/>
            <person name="Pickel B."/>
            <person name="Atanasova L."/>
            <person name="Karlsson M."/>
            <person name="Huettel B."/>
            <person name="Barry K.W."/>
            <person name="Haridas S."/>
            <person name="Chen C."/>
            <person name="Bauer D."/>
            <person name="Andreopoulos W."/>
            <person name="Pangilinan J."/>
            <person name="LaButti K."/>
            <person name="Riley R."/>
            <person name="Lipzen A."/>
            <person name="Clum A."/>
            <person name="Drula E."/>
            <person name="Henrissat B."/>
            <person name="Kohler A."/>
            <person name="Grigoriev I.V."/>
            <person name="Martin F.M."/>
            <person name="Hacquard S."/>
        </authorList>
    </citation>
    <scope>NUCLEOTIDE SEQUENCE</scope>
    <source>
        <strain evidence="1">MPI-SDFR-AT-0073</strain>
    </source>
</reference>
<proteinExistence type="predicted"/>
<evidence type="ECO:0000313" key="1">
    <source>
        <dbReference type="EMBL" id="KAH6654939.1"/>
    </source>
</evidence>
<dbReference type="EMBL" id="JAGPXC010000003">
    <property type="protein sequence ID" value="KAH6654939.1"/>
    <property type="molecule type" value="Genomic_DNA"/>
</dbReference>
<dbReference type="Proteomes" id="UP000758603">
    <property type="component" value="Unassembled WGS sequence"/>
</dbReference>
<accession>A0A9P8ZZE9</accession>
<gene>
    <name evidence="1" type="ORF">BKA67DRAFT_559012</name>
</gene>
<organism evidence="1 2">
    <name type="scientific">Truncatella angustata</name>
    <dbReference type="NCBI Taxonomy" id="152316"/>
    <lineage>
        <taxon>Eukaryota</taxon>
        <taxon>Fungi</taxon>
        <taxon>Dikarya</taxon>
        <taxon>Ascomycota</taxon>
        <taxon>Pezizomycotina</taxon>
        <taxon>Sordariomycetes</taxon>
        <taxon>Xylariomycetidae</taxon>
        <taxon>Amphisphaeriales</taxon>
        <taxon>Sporocadaceae</taxon>
        <taxon>Truncatella</taxon>
    </lineage>
</organism>
<comment type="caution">
    <text evidence="1">The sequence shown here is derived from an EMBL/GenBank/DDBJ whole genome shotgun (WGS) entry which is preliminary data.</text>
</comment>
<keyword evidence="2" id="KW-1185">Reference proteome</keyword>
<sequence length="83" mass="8997">MSLSASGDPRGWLSTDPFCWVLIVHPSRTKGQADLDPRTMAKNSQAIIVTICIINTGEIPCPCPCPVSGTRIPVSKEQLYEPT</sequence>
<dbReference type="AlphaFoldDB" id="A0A9P8ZZE9"/>
<dbReference type="RefSeq" id="XP_045959204.1">
    <property type="nucleotide sequence ID" value="XM_046102360.1"/>
</dbReference>
<evidence type="ECO:0000313" key="2">
    <source>
        <dbReference type="Proteomes" id="UP000758603"/>
    </source>
</evidence>
<protein>
    <submittedName>
        <fullName evidence="1">Uncharacterized protein</fullName>
    </submittedName>
</protein>
<dbReference type="GeneID" id="70131252"/>